<proteinExistence type="predicted"/>
<dbReference type="Proteomes" id="UP000325313">
    <property type="component" value="Unassembled WGS sequence"/>
</dbReference>
<dbReference type="EMBL" id="VDEP01000115">
    <property type="protein sequence ID" value="KAA1129999.1"/>
    <property type="molecule type" value="Genomic_DNA"/>
</dbReference>
<gene>
    <name evidence="2" type="ORF">PGTUg99_009447</name>
</gene>
<sequence length="406" mass="45597">MASEELIPPLGSSPTSQSSVHGNNHDEDSTTNEGHEVEVPVSFTVYVTRPPKPGRRGMIQVPPLCYKSPRGCSIQMNTQLSTFDEVQHKIAEIFEDQAKNLGALVLADYNSETPKMTWKVAVSYGTTGTFSRNNSVMLTPWIFREWKDEIRNSPRGRGSISIQQPKPSQESTADQEAAVAQALQNINSANAGQEQADNNQSDHQRREAETPALNDFSLSATIRELYNTHRREGNMHRSFPIFRNPIKPSEAIILTPATIGIWAEAILKPEPGVDLHHPPPSLRYQPIKRHGNERVLHRPQTDQREQSPNPMIASNGDTTLEEYLDFCHFPRDLCLAALQDFCIEQFVNNYQLFATDLVVNSLLNDYHFPVGLVASLREHVPRFAAHLRANQRTSARAQSENDEDSD</sequence>
<feature type="region of interest" description="Disordered" evidence="1">
    <location>
        <begin position="1"/>
        <end position="38"/>
    </location>
</feature>
<feature type="region of interest" description="Disordered" evidence="1">
    <location>
        <begin position="153"/>
        <end position="176"/>
    </location>
</feature>
<name>A0A5B0RXT6_PUCGR</name>
<dbReference type="AlphaFoldDB" id="A0A5B0RXT6"/>
<evidence type="ECO:0000256" key="1">
    <source>
        <dbReference type="SAM" id="MobiDB-lite"/>
    </source>
</evidence>
<feature type="compositionally biased region" description="Basic and acidic residues" evidence="1">
    <location>
        <begin position="23"/>
        <end position="38"/>
    </location>
</feature>
<reference evidence="2 3" key="1">
    <citation type="submission" date="2019-05" db="EMBL/GenBank/DDBJ databases">
        <title>Emergence of the Ug99 lineage of the wheat stem rust pathogen through somatic hybridization.</title>
        <authorList>
            <person name="Li F."/>
            <person name="Upadhyaya N.M."/>
            <person name="Sperschneider J."/>
            <person name="Matny O."/>
            <person name="Nguyen-Phuc H."/>
            <person name="Mago R."/>
            <person name="Raley C."/>
            <person name="Miller M.E."/>
            <person name="Silverstein K.A.T."/>
            <person name="Henningsen E."/>
            <person name="Hirsch C.D."/>
            <person name="Visser B."/>
            <person name="Pretorius Z.A."/>
            <person name="Steffenson B.J."/>
            <person name="Schwessinger B."/>
            <person name="Dodds P.N."/>
            <person name="Figueroa M."/>
        </authorList>
    </citation>
    <scope>NUCLEOTIDE SEQUENCE [LARGE SCALE GENOMIC DNA]</scope>
    <source>
        <strain evidence="2 3">Ug99</strain>
    </source>
</reference>
<feature type="compositionally biased region" description="Polar residues" evidence="1">
    <location>
        <begin position="12"/>
        <end position="22"/>
    </location>
</feature>
<organism evidence="2 3">
    <name type="scientific">Puccinia graminis f. sp. tritici</name>
    <dbReference type="NCBI Taxonomy" id="56615"/>
    <lineage>
        <taxon>Eukaryota</taxon>
        <taxon>Fungi</taxon>
        <taxon>Dikarya</taxon>
        <taxon>Basidiomycota</taxon>
        <taxon>Pucciniomycotina</taxon>
        <taxon>Pucciniomycetes</taxon>
        <taxon>Pucciniales</taxon>
        <taxon>Pucciniaceae</taxon>
        <taxon>Puccinia</taxon>
    </lineage>
</organism>
<accession>A0A5B0RXT6</accession>
<protein>
    <submittedName>
        <fullName evidence="2">Uncharacterized protein</fullName>
    </submittedName>
</protein>
<feature type="compositionally biased region" description="Polar residues" evidence="1">
    <location>
        <begin position="160"/>
        <end position="174"/>
    </location>
</feature>
<evidence type="ECO:0000313" key="3">
    <source>
        <dbReference type="Proteomes" id="UP000325313"/>
    </source>
</evidence>
<feature type="compositionally biased region" description="Basic and acidic residues" evidence="1">
    <location>
        <begin position="200"/>
        <end position="209"/>
    </location>
</feature>
<evidence type="ECO:0000313" key="2">
    <source>
        <dbReference type="EMBL" id="KAA1129999.1"/>
    </source>
</evidence>
<feature type="region of interest" description="Disordered" evidence="1">
    <location>
        <begin position="191"/>
        <end position="214"/>
    </location>
</feature>
<comment type="caution">
    <text evidence="2">The sequence shown here is derived from an EMBL/GenBank/DDBJ whole genome shotgun (WGS) entry which is preliminary data.</text>
</comment>